<dbReference type="PANTHER" id="PTHR30176">
    <property type="entry name" value="FERREDOXIN-TYPE PROTEIN NAPH"/>
    <property type="match status" value="1"/>
</dbReference>
<protein>
    <recommendedName>
        <fullName evidence="8">4Fe-4S ferredoxin-type domain-containing protein</fullName>
    </recommendedName>
</protein>
<dbReference type="Pfam" id="PF12801">
    <property type="entry name" value="Fer4_5"/>
    <property type="match status" value="2"/>
</dbReference>
<reference evidence="9 10" key="1">
    <citation type="journal article" date="2007" name="Appl. Environ. Microbiol.">
        <title>Isolation of key methanogens for global methane emission from rice paddy fields: a novel isolate affiliated with the clone cluster rice cluster I.</title>
        <authorList>
            <person name="Sakai S."/>
            <person name="Imachi H."/>
            <person name="Sekiguchi Y."/>
            <person name="Ohashi A."/>
            <person name="Harada H."/>
            <person name="Kamagata Y."/>
        </authorList>
    </citation>
    <scope>NUCLEOTIDE SEQUENCE [LARGE SCALE GENOMIC DNA]</scope>
    <source>
        <strain evidence="10">DSM 17711 / JCM 13418 / NBRC 101707 / SANAE</strain>
    </source>
</reference>
<sequence>MALPLIVGPLYMLLATAIVLVLLWKKRMNEQIAMVVLAASLLVAGFLQWGFLDTTIYLHQVLWGIINGGINPQQAVKVVLILGTSLIAGRLFCGYICPLGVAQELASKVVKNQAHIDVKISEKIRAAFFIAFIVLGIGLATVVSFNPFSLVSPWLDTFKLLALVVVAAAGIFVYRPYCTLLCPFGFLMNLTSRVSLLKLKINENCIDCGACSRKCPAGQAQKGSAMAECYLCGRCLKACKKDAIRYGMPKLIK</sequence>
<dbReference type="InterPro" id="IPR017900">
    <property type="entry name" value="4Fe4S_Fe_S_CS"/>
</dbReference>
<dbReference type="Proteomes" id="UP000001882">
    <property type="component" value="Chromosome"/>
</dbReference>
<evidence type="ECO:0000256" key="3">
    <source>
        <dbReference type="ARBA" id="ARBA00022723"/>
    </source>
</evidence>
<keyword evidence="2" id="KW-0004">4Fe-4S</keyword>
<feature type="transmembrane region" description="Helical" evidence="7">
    <location>
        <begin position="6"/>
        <end position="24"/>
    </location>
</feature>
<dbReference type="GO" id="GO:0046872">
    <property type="term" value="F:metal ion binding"/>
    <property type="evidence" value="ECO:0007669"/>
    <property type="project" value="UniProtKB-KW"/>
</dbReference>
<feature type="transmembrane region" description="Helical" evidence="7">
    <location>
        <begin position="160"/>
        <end position="190"/>
    </location>
</feature>
<dbReference type="KEGG" id="mpd:MCP_1054"/>
<reference evidence="9 10" key="2">
    <citation type="journal article" date="2008" name="Int. J. Syst. Evol. Microbiol.">
        <title>Methanocella paludicola gen. nov., sp. nov., a methane-producing archaeon, the first isolate of the lineage 'Rice Cluster I', and proposal of the new archaeal order Methanocellales ord. nov.</title>
        <authorList>
            <person name="Sakai S."/>
            <person name="Imachi H."/>
            <person name="Hanada S."/>
            <person name="Ohashi A."/>
            <person name="Harada H."/>
            <person name="Kamagata Y."/>
        </authorList>
    </citation>
    <scope>NUCLEOTIDE SEQUENCE [LARGE SCALE GENOMIC DNA]</scope>
    <source>
        <strain evidence="10">DSM 17711 / JCM 13418 / NBRC 101707 / SANAE</strain>
    </source>
</reference>
<feature type="transmembrane region" description="Helical" evidence="7">
    <location>
        <begin position="78"/>
        <end position="101"/>
    </location>
</feature>
<keyword evidence="7" id="KW-0812">Transmembrane</keyword>
<evidence type="ECO:0000259" key="8">
    <source>
        <dbReference type="PROSITE" id="PS51379"/>
    </source>
</evidence>
<gene>
    <name evidence="9" type="ordered locus">MCP_1054</name>
</gene>
<dbReference type="GeneID" id="8681067"/>
<organism evidence="9 10">
    <name type="scientific">Methanocella paludicola (strain DSM 17711 / JCM 13418 / NBRC 101707 / SANAE)</name>
    <dbReference type="NCBI Taxonomy" id="304371"/>
    <lineage>
        <taxon>Archaea</taxon>
        <taxon>Methanobacteriati</taxon>
        <taxon>Methanobacteriota</taxon>
        <taxon>Stenosarchaea group</taxon>
        <taxon>Methanomicrobia</taxon>
        <taxon>Methanocellales</taxon>
        <taxon>Methanocellaceae</taxon>
        <taxon>Methanocella</taxon>
    </lineage>
</organism>
<dbReference type="Gene3D" id="3.30.70.20">
    <property type="match status" value="1"/>
</dbReference>
<dbReference type="GO" id="GO:0051539">
    <property type="term" value="F:4 iron, 4 sulfur cluster binding"/>
    <property type="evidence" value="ECO:0007669"/>
    <property type="project" value="UniProtKB-KW"/>
</dbReference>
<dbReference type="PROSITE" id="PS51379">
    <property type="entry name" value="4FE4S_FER_2"/>
    <property type="match status" value="1"/>
</dbReference>
<dbReference type="GO" id="GO:0005886">
    <property type="term" value="C:plasma membrane"/>
    <property type="evidence" value="ECO:0007669"/>
    <property type="project" value="TreeGrafter"/>
</dbReference>
<dbReference type="AlphaFoldDB" id="D1YXF4"/>
<feature type="domain" description="4Fe-4S ferredoxin-type" evidence="8">
    <location>
        <begin position="197"/>
        <end position="225"/>
    </location>
</feature>
<dbReference type="InterPro" id="IPR017896">
    <property type="entry name" value="4Fe4S_Fe-S-bd"/>
</dbReference>
<evidence type="ECO:0000313" key="9">
    <source>
        <dbReference type="EMBL" id="BAI61126.1"/>
    </source>
</evidence>
<name>D1YXF4_METPS</name>
<dbReference type="RefSeq" id="WP_012899805.1">
    <property type="nucleotide sequence ID" value="NC_013665.1"/>
</dbReference>
<evidence type="ECO:0000256" key="1">
    <source>
        <dbReference type="ARBA" id="ARBA00022448"/>
    </source>
</evidence>
<proteinExistence type="predicted"/>
<dbReference type="eggNOG" id="arCOG02772">
    <property type="taxonomic scope" value="Archaea"/>
</dbReference>
<keyword evidence="7" id="KW-1133">Transmembrane helix</keyword>
<dbReference type="STRING" id="304371.MCP_1054"/>
<dbReference type="PANTHER" id="PTHR30176:SF3">
    <property type="entry name" value="FERREDOXIN-TYPE PROTEIN NAPH"/>
    <property type="match status" value="1"/>
</dbReference>
<keyword evidence="5" id="KW-0408">Iron</keyword>
<dbReference type="InParanoid" id="D1YXF4"/>
<evidence type="ECO:0000256" key="7">
    <source>
        <dbReference type="SAM" id="Phobius"/>
    </source>
</evidence>
<keyword evidence="1" id="KW-0813">Transport</keyword>
<dbReference type="GO" id="GO:0016491">
    <property type="term" value="F:oxidoreductase activity"/>
    <property type="evidence" value="ECO:0007669"/>
    <property type="project" value="UniProtKB-ARBA"/>
</dbReference>
<evidence type="ECO:0000313" key="10">
    <source>
        <dbReference type="Proteomes" id="UP000001882"/>
    </source>
</evidence>
<keyword evidence="4" id="KW-0249">Electron transport</keyword>
<dbReference type="OrthoDB" id="23833at2157"/>
<dbReference type="SUPFAM" id="SSF54862">
    <property type="entry name" value="4Fe-4S ferredoxins"/>
    <property type="match status" value="1"/>
</dbReference>
<dbReference type="InterPro" id="IPR051684">
    <property type="entry name" value="Electron_Trans/Redox"/>
</dbReference>
<feature type="transmembrane region" description="Helical" evidence="7">
    <location>
        <begin position="36"/>
        <end position="58"/>
    </location>
</feature>
<feature type="transmembrane region" description="Helical" evidence="7">
    <location>
        <begin position="126"/>
        <end position="148"/>
    </location>
</feature>
<evidence type="ECO:0000256" key="5">
    <source>
        <dbReference type="ARBA" id="ARBA00023004"/>
    </source>
</evidence>
<keyword evidence="10" id="KW-1185">Reference proteome</keyword>
<keyword evidence="3" id="KW-0479">Metal-binding</keyword>
<evidence type="ECO:0000256" key="6">
    <source>
        <dbReference type="ARBA" id="ARBA00023014"/>
    </source>
</evidence>
<evidence type="ECO:0000256" key="4">
    <source>
        <dbReference type="ARBA" id="ARBA00022982"/>
    </source>
</evidence>
<keyword evidence="7" id="KW-0472">Membrane</keyword>
<accession>D1YXF4</accession>
<evidence type="ECO:0000256" key="2">
    <source>
        <dbReference type="ARBA" id="ARBA00022485"/>
    </source>
</evidence>
<dbReference type="PROSITE" id="PS00198">
    <property type="entry name" value="4FE4S_FER_1"/>
    <property type="match status" value="1"/>
</dbReference>
<dbReference type="EMBL" id="AP011532">
    <property type="protein sequence ID" value="BAI61126.1"/>
    <property type="molecule type" value="Genomic_DNA"/>
</dbReference>
<reference evidence="10" key="3">
    <citation type="journal article" date="2011" name="PLoS ONE">
        <title>Genome sequence of a mesophilic hydrogenotrophic methanogen Methanocella paludicola, the first cultivated representative of the order Methanocellales.</title>
        <authorList>
            <person name="Sakai S."/>
            <person name="Takaki Y."/>
            <person name="Shimamura S."/>
            <person name="Sekine M."/>
            <person name="Tajima T."/>
            <person name="Kosugi H."/>
            <person name="Ichikawa N."/>
            <person name="Tasumi E."/>
            <person name="Hiraki A.T."/>
            <person name="Shimizu A."/>
            <person name="Kato Y."/>
            <person name="Nishiko R."/>
            <person name="Mori K."/>
            <person name="Fujita N."/>
            <person name="Imachi H."/>
            <person name="Takai K."/>
        </authorList>
    </citation>
    <scope>NUCLEOTIDE SEQUENCE [LARGE SCALE GENOMIC DNA]</scope>
    <source>
        <strain evidence="10">DSM 17711 / JCM 13418 / NBRC 101707 / SANAE</strain>
    </source>
</reference>
<keyword evidence="6" id="KW-0411">Iron-sulfur</keyword>